<dbReference type="InterPro" id="IPR008653">
    <property type="entry name" value="IER"/>
</dbReference>
<comment type="caution">
    <text evidence="3">The sequence shown here is derived from an EMBL/GenBank/DDBJ whole genome shotgun (WGS) entry which is preliminary data.</text>
</comment>
<feature type="compositionally biased region" description="Polar residues" evidence="2">
    <location>
        <begin position="91"/>
        <end position="108"/>
    </location>
</feature>
<sequence>MEVCAEAKRVMVQALSKIYSYRNQRGGIPLHRSLLLTLVMRSARDTYHSVRVQNLGPDTTGQSDSSVHTTGQSDSSVHHTQRKELMDTEVSDPTLTLQGGERTLTQDNTADKENCNSTRHHPQSRKRKGKSATEPDFLPYKKARLDITGIRRVLHDSTTRSNTGNCARETGHLTDTHIPRTIVTF</sequence>
<feature type="region of interest" description="Disordered" evidence="2">
    <location>
        <begin position="53"/>
        <end position="137"/>
    </location>
</feature>
<keyword evidence="4" id="KW-1185">Reference proteome</keyword>
<comment type="similarity">
    <text evidence="1">Belongs to the IER family.</text>
</comment>
<dbReference type="Proteomes" id="UP001187315">
    <property type="component" value="Unassembled WGS sequence"/>
</dbReference>
<proteinExistence type="inferred from homology"/>
<evidence type="ECO:0008006" key="5">
    <source>
        <dbReference type="Google" id="ProtNLM"/>
    </source>
</evidence>
<evidence type="ECO:0000313" key="3">
    <source>
        <dbReference type="EMBL" id="KAK2828982.1"/>
    </source>
</evidence>
<evidence type="ECO:0000256" key="2">
    <source>
        <dbReference type="SAM" id="MobiDB-lite"/>
    </source>
</evidence>
<dbReference type="Pfam" id="PF05760">
    <property type="entry name" value="IER"/>
    <property type="match status" value="1"/>
</dbReference>
<dbReference type="AlphaFoldDB" id="A0AA88S5X8"/>
<reference evidence="3" key="1">
    <citation type="submission" date="2023-08" db="EMBL/GenBank/DDBJ databases">
        <title>Pelteobagrus vachellii genome.</title>
        <authorList>
            <person name="Liu H."/>
        </authorList>
    </citation>
    <scope>NUCLEOTIDE SEQUENCE</scope>
    <source>
        <strain evidence="3">PRFRI_2022a</strain>
        <tissue evidence="3">Muscle</tissue>
    </source>
</reference>
<organism evidence="3 4">
    <name type="scientific">Tachysurus vachellii</name>
    <name type="common">Darkbarbel catfish</name>
    <name type="synonym">Pelteobagrus vachellii</name>
    <dbReference type="NCBI Taxonomy" id="175792"/>
    <lineage>
        <taxon>Eukaryota</taxon>
        <taxon>Metazoa</taxon>
        <taxon>Chordata</taxon>
        <taxon>Craniata</taxon>
        <taxon>Vertebrata</taxon>
        <taxon>Euteleostomi</taxon>
        <taxon>Actinopterygii</taxon>
        <taxon>Neopterygii</taxon>
        <taxon>Teleostei</taxon>
        <taxon>Ostariophysi</taxon>
        <taxon>Siluriformes</taxon>
        <taxon>Bagridae</taxon>
        <taxon>Tachysurus</taxon>
    </lineage>
</organism>
<evidence type="ECO:0000313" key="4">
    <source>
        <dbReference type="Proteomes" id="UP001187315"/>
    </source>
</evidence>
<dbReference type="EMBL" id="JAVHJS010000018">
    <property type="protein sequence ID" value="KAK2828982.1"/>
    <property type="molecule type" value="Genomic_DNA"/>
</dbReference>
<accession>A0AA88S5X8</accession>
<gene>
    <name evidence="3" type="ORF">Q7C36_016972</name>
</gene>
<protein>
    <recommendedName>
        <fullName evidence="5">Immediate early response 2</fullName>
    </recommendedName>
</protein>
<evidence type="ECO:0000256" key="1">
    <source>
        <dbReference type="ARBA" id="ARBA00006186"/>
    </source>
</evidence>
<feature type="compositionally biased region" description="Basic residues" evidence="2">
    <location>
        <begin position="118"/>
        <end position="130"/>
    </location>
</feature>
<dbReference type="PANTHER" id="PTHR15895">
    <property type="entry name" value="IMMEDIATE EARLY RESPONSE GENE"/>
    <property type="match status" value="1"/>
</dbReference>
<feature type="compositionally biased region" description="Polar residues" evidence="2">
    <location>
        <begin position="56"/>
        <end position="75"/>
    </location>
</feature>
<name>A0AA88S5X8_TACVA</name>